<dbReference type="Gene3D" id="3.40.30.10">
    <property type="entry name" value="Glutaredoxin"/>
    <property type="match status" value="1"/>
</dbReference>
<dbReference type="EMBL" id="LIAE01010740">
    <property type="protein sequence ID" value="PAV55917.1"/>
    <property type="molecule type" value="Genomic_DNA"/>
</dbReference>
<feature type="domain" description="Thioredoxin" evidence="3">
    <location>
        <begin position="134"/>
        <end position="204"/>
    </location>
</feature>
<accession>A0A2A2J2S1</accession>
<dbReference type="SUPFAM" id="SSF52833">
    <property type="entry name" value="Thioredoxin-like"/>
    <property type="match status" value="1"/>
</dbReference>
<feature type="transmembrane region" description="Helical" evidence="2">
    <location>
        <begin position="95"/>
        <end position="118"/>
    </location>
</feature>
<evidence type="ECO:0000256" key="1">
    <source>
        <dbReference type="ARBA" id="ARBA00004479"/>
    </source>
</evidence>
<dbReference type="AlphaFoldDB" id="A0A2A2J2S1"/>
<dbReference type="Pfam" id="PF00085">
    <property type="entry name" value="Thioredoxin"/>
    <property type="match status" value="1"/>
</dbReference>
<evidence type="ECO:0000256" key="2">
    <source>
        <dbReference type="SAM" id="Phobius"/>
    </source>
</evidence>
<keyword evidence="5" id="KW-1185">Reference proteome</keyword>
<keyword evidence="2" id="KW-0472">Membrane</keyword>
<dbReference type="CDD" id="cd02962">
    <property type="entry name" value="TMX2"/>
    <property type="match status" value="1"/>
</dbReference>
<name>A0A2A2J2S1_9BILA</name>
<reference evidence="4 5" key="1">
    <citation type="journal article" date="2017" name="Curr. Biol.">
        <title>Genome architecture and evolution of a unichromosomal asexual nematode.</title>
        <authorList>
            <person name="Fradin H."/>
            <person name="Zegar C."/>
            <person name="Gutwein M."/>
            <person name="Lucas J."/>
            <person name="Kovtun M."/>
            <person name="Corcoran D."/>
            <person name="Baugh L.R."/>
            <person name="Kiontke K."/>
            <person name="Gunsalus K."/>
            <person name="Fitch D.H."/>
            <person name="Piano F."/>
        </authorList>
    </citation>
    <scope>NUCLEOTIDE SEQUENCE [LARGE SCALE GENOMIC DNA]</scope>
    <source>
        <strain evidence="4">PF1309</strain>
    </source>
</reference>
<sequence>MLFSSFLIEARQAATLYHLANVVLSIAFLIVRGIPQLCEMILVPEENGECTVTSREREILLFLAVIILVKGRKTTNWRHYVNNIFLFSKIANIFLFLRVDVIAGIVYLFLMIVVTVLVPEPAYSGPEKVTYFNNTELFDTLATDRRTTWVIQFYTTWSSECRHSSPVFSQLSEKFTLPNLKFGKLDVSRWAKEGERFRVNSHPSSRQLPTVCVFKDAKEVLRRPVVNENRRAVPFVFNEDNCIMAFDLLNLHKECLEKLSSKEKKNLEENKKDL</sequence>
<comment type="caution">
    <text evidence="4">The sequence shown here is derived from an EMBL/GenBank/DDBJ whole genome shotgun (WGS) entry which is preliminary data.</text>
</comment>
<dbReference type="GO" id="GO:0016020">
    <property type="term" value="C:membrane"/>
    <property type="evidence" value="ECO:0007669"/>
    <property type="project" value="UniProtKB-SubCell"/>
</dbReference>
<dbReference type="InterPro" id="IPR013766">
    <property type="entry name" value="Thioredoxin_domain"/>
</dbReference>
<dbReference type="InterPro" id="IPR036249">
    <property type="entry name" value="Thioredoxin-like_sf"/>
</dbReference>
<keyword evidence="2" id="KW-1133">Transmembrane helix</keyword>
<gene>
    <name evidence="4" type="ORF">WR25_02759</name>
</gene>
<proteinExistence type="predicted"/>
<dbReference type="Proteomes" id="UP000218231">
    <property type="component" value="Unassembled WGS sequence"/>
</dbReference>
<organism evidence="4 5">
    <name type="scientific">Diploscapter pachys</name>
    <dbReference type="NCBI Taxonomy" id="2018661"/>
    <lineage>
        <taxon>Eukaryota</taxon>
        <taxon>Metazoa</taxon>
        <taxon>Ecdysozoa</taxon>
        <taxon>Nematoda</taxon>
        <taxon>Chromadorea</taxon>
        <taxon>Rhabditida</taxon>
        <taxon>Rhabditina</taxon>
        <taxon>Rhabditomorpha</taxon>
        <taxon>Rhabditoidea</taxon>
        <taxon>Rhabditidae</taxon>
        <taxon>Diploscapter</taxon>
    </lineage>
</organism>
<dbReference type="OrthoDB" id="20229at2759"/>
<evidence type="ECO:0000313" key="4">
    <source>
        <dbReference type="EMBL" id="PAV55917.1"/>
    </source>
</evidence>
<protein>
    <recommendedName>
        <fullName evidence="3">Thioredoxin domain-containing protein</fullName>
    </recommendedName>
</protein>
<dbReference type="STRING" id="2018661.A0A2A2J2S1"/>
<feature type="transmembrane region" description="Helical" evidence="2">
    <location>
        <begin position="12"/>
        <end position="31"/>
    </location>
</feature>
<dbReference type="InterPro" id="IPR037463">
    <property type="entry name" value="TMX2_thioredoxin_dom"/>
</dbReference>
<evidence type="ECO:0000259" key="3">
    <source>
        <dbReference type="Pfam" id="PF00085"/>
    </source>
</evidence>
<comment type="subcellular location">
    <subcellularLocation>
        <location evidence="1">Membrane</location>
        <topology evidence="1">Single-pass type I membrane protein</topology>
    </subcellularLocation>
</comment>
<keyword evidence="2" id="KW-0812">Transmembrane</keyword>
<evidence type="ECO:0000313" key="5">
    <source>
        <dbReference type="Proteomes" id="UP000218231"/>
    </source>
</evidence>